<gene>
    <name evidence="1" type="ORF">M404DRAFT_1009047</name>
</gene>
<reference evidence="2" key="2">
    <citation type="submission" date="2015-01" db="EMBL/GenBank/DDBJ databases">
        <title>Evolutionary Origins and Diversification of the Mycorrhizal Mutualists.</title>
        <authorList>
            <consortium name="DOE Joint Genome Institute"/>
            <consortium name="Mycorrhizal Genomics Consortium"/>
            <person name="Kohler A."/>
            <person name="Kuo A."/>
            <person name="Nagy L.G."/>
            <person name="Floudas D."/>
            <person name="Copeland A."/>
            <person name="Barry K.W."/>
            <person name="Cichocki N."/>
            <person name="Veneault-Fourrey C."/>
            <person name="LaButti K."/>
            <person name="Lindquist E.A."/>
            <person name="Lipzen A."/>
            <person name="Lundell T."/>
            <person name="Morin E."/>
            <person name="Murat C."/>
            <person name="Riley R."/>
            <person name="Ohm R."/>
            <person name="Sun H."/>
            <person name="Tunlid A."/>
            <person name="Henrissat B."/>
            <person name="Grigoriev I.V."/>
            <person name="Hibbett D.S."/>
            <person name="Martin F."/>
        </authorList>
    </citation>
    <scope>NUCLEOTIDE SEQUENCE [LARGE SCALE GENOMIC DNA]</scope>
    <source>
        <strain evidence="2">Marx 270</strain>
    </source>
</reference>
<dbReference type="HOGENOM" id="CLU_2270211_0_0_1"/>
<organism evidence="1 2">
    <name type="scientific">Pisolithus tinctorius Marx 270</name>
    <dbReference type="NCBI Taxonomy" id="870435"/>
    <lineage>
        <taxon>Eukaryota</taxon>
        <taxon>Fungi</taxon>
        <taxon>Dikarya</taxon>
        <taxon>Basidiomycota</taxon>
        <taxon>Agaricomycotina</taxon>
        <taxon>Agaricomycetes</taxon>
        <taxon>Agaricomycetidae</taxon>
        <taxon>Boletales</taxon>
        <taxon>Sclerodermatineae</taxon>
        <taxon>Pisolithaceae</taxon>
        <taxon>Pisolithus</taxon>
    </lineage>
</organism>
<evidence type="ECO:0000313" key="2">
    <source>
        <dbReference type="Proteomes" id="UP000054217"/>
    </source>
</evidence>
<dbReference type="Proteomes" id="UP000054217">
    <property type="component" value="Unassembled WGS sequence"/>
</dbReference>
<name>A0A0C3MWH8_PISTI</name>
<evidence type="ECO:0000313" key="1">
    <source>
        <dbReference type="EMBL" id="KIN93289.1"/>
    </source>
</evidence>
<dbReference type="EMBL" id="KN832186">
    <property type="protein sequence ID" value="KIN93289.1"/>
    <property type="molecule type" value="Genomic_DNA"/>
</dbReference>
<proteinExistence type="predicted"/>
<sequence length="103" mass="11377">MPSHERAPKRELKSITTSQRASYHILDRKVTMCSAHPAGPQVPEKRGSQTVCQHYQTRASVGLPGLTPHPTSSLWPRQAPSTDNAVPLLHFCFLPLHACSRAN</sequence>
<reference evidence="1 2" key="1">
    <citation type="submission" date="2014-04" db="EMBL/GenBank/DDBJ databases">
        <authorList>
            <consortium name="DOE Joint Genome Institute"/>
            <person name="Kuo A."/>
            <person name="Kohler A."/>
            <person name="Costa M.D."/>
            <person name="Nagy L.G."/>
            <person name="Floudas D."/>
            <person name="Copeland A."/>
            <person name="Barry K.W."/>
            <person name="Cichocki N."/>
            <person name="Veneault-Fourrey C."/>
            <person name="LaButti K."/>
            <person name="Lindquist E.A."/>
            <person name="Lipzen A."/>
            <person name="Lundell T."/>
            <person name="Morin E."/>
            <person name="Murat C."/>
            <person name="Sun H."/>
            <person name="Tunlid A."/>
            <person name="Henrissat B."/>
            <person name="Grigoriev I.V."/>
            <person name="Hibbett D.S."/>
            <person name="Martin F."/>
            <person name="Nordberg H.P."/>
            <person name="Cantor M.N."/>
            <person name="Hua S.X."/>
        </authorList>
    </citation>
    <scope>NUCLEOTIDE SEQUENCE [LARGE SCALE GENOMIC DNA]</scope>
    <source>
        <strain evidence="1 2">Marx 270</strain>
    </source>
</reference>
<feature type="non-terminal residue" evidence="1">
    <location>
        <position position="103"/>
    </location>
</feature>
<keyword evidence="2" id="KW-1185">Reference proteome</keyword>
<dbReference type="AlphaFoldDB" id="A0A0C3MWH8"/>
<protein>
    <submittedName>
        <fullName evidence="1">Uncharacterized protein</fullName>
    </submittedName>
</protein>
<accession>A0A0C3MWH8</accession>